<keyword evidence="3" id="KW-1185">Reference proteome</keyword>
<dbReference type="AlphaFoldDB" id="A0A923LRI0"/>
<protein>
    <submittedName>
        <fullName evidence="2">DUF2953 domain-containing protein</fullName>
    </submittedName>
</protein>
<name>A0A923LRI0_9FIRM</name>
<organism evidence="2 3">
    <name type="scientific">Agathobaculum faecis</name>
    <dbReference type="NCBI Taxonomy" id="2763013"/>
    <lineage>
        <taxon>Bacteria</taxon>
        <taxon>Bacillati</taxon>
        <taxon>Bacillota</taxon>
        <taxon>Clostridia</taxon>
        <taxon>Eubacteriales</taxon>
        <taxon>Butyricicoccaceae</taxon>
        <taxon>Agathobaculum</taxon>
    </lineage>
</organism>
<evidence type="ECO:0000313" key="2">
    <source>
        <dbReference type="EMBL" id="MBC5723920.1"/>
    </source>
</evidence>
<evidence type="ECO:0000313" key="3">
    <source>
        <dbReference type="Proteomes" id="UP000606499"/>
    </source>
</evidence>
<sequence>MTALLWILAVLLGLLLLMLAVCLLLLCVRTGIEAVGVNGEVSVEIRYGPARIPVWPPPKREEAPPQTAAAPAKRKKRRKKSKYRYSFQREELDIGELAGLTLTLLSEMADTLRISRLRVRVRIGTDDAAKTGLLLGQSAALTGMIVPFLENTFEMKAYHVDVDADFEADRTEWAFTVFCSMRPLRLLLVLLRHAGELFRLYKRLIKKEEAITNE</sequence>
<comment type="caution">
    <text evidence="2">The sequence shown here is derived from an EMBL/GenBank/DDBJ whole genome shotgun (WGS) entry which is preliminary data.</text>
</comment>
<dbReference type="RefSeq" id="WP_147573638.1">
    <property type="nucleotide sequence ID" value="NZ_JACOPL010000001.1"/>
</dbReference>
<gene>
    <name evidence="2" type="ORF">H8S45_00315</name>
</gene>
<dbReference type="Pfam" id="PF11167">
    <property type="entry name" value="DUF2953"/>
    <property type="match status" value="1"/>
</dbReference>
<evidence type="ECO:0000256" key="1">
    <source>
        <dbReference type="SAM" id="MobiDB-lite"/>
    </source>
</evidence>
<dbReference type="InterPro" id="IPR021338">
    <property type="entry name" value="DUF2953"/>
</dbReference>
<accession>A0A923LRI0</accession>
<feature type="compositionally biased region" description="Basic residues" evidence="1">
    <location>
        <begin position="72"/>
        <end position="82"/>
    </location>
</feature>
<feature type="region of interest" description="Disordered" evidence="1">
    <location>
        <begin position="56"/>
        <end position="82"/>
    </location>
</feature>
<dbReference type="EMBL" id="JACOPL010000001">
    <property type="protein sequence ID" value="MBC5723920.1"/>
    <property type="molecule type" value="Genomic_DNA"/>
</dbReference>
<proteinExistence type="predicted"/>
<dbReference type="Proteomes" id="UP000606499">
    <property type="component" value="Unassembled WGS sequence"/>
</dbReference>
<reference evidence="2" key="1">
    <citation type="submission" date="2020-08" db="EMBL/GenBank/DDBJ databases">
        <title>Genome public.</title>
        <authorList>
            <person name="Liu C."/>
            <person name="Sun Q."/>
        </authorList>
    </citation>
    <scope>NUCLEOTIDE SEQUENCE</scope>
    <source>
        <strain evidence="2">NSJ-28</strain>
    </source>
</reference>